<sequence>MTNGSNDFGVTLPQINFLSRVLDSHKSVESVERKKDIQFDITTRQGNNLRLVCVNEYTCGLAKVLEVLETFPGTNIIYVGGAWNGYTMEAKEYCIKSSIGLFNSSEIIGALFREDYWRYHKRDKEGKPLYSTRSS</sequence>
<gene>
    <name evidence="1" type="ORF">ACFOMH_20445</name>
</gene>
<name>A0ABV7RAR6_9RHOB</name>
<evidence type="ECO:0008006" key="3">
    <source>
        <dbReference type="Google" id="ProtNLM"/>
    </source>
</evidence>
<dbReference type="RefSeq" id="WP_377746772.1">
    <property type="nucleotide sequence ID" value="NZ_JBHRXJ010000037.1"/>
</dbReference>
<comment type="caution">
    <text evidence="1">The sequence shown here is derived from an EMBL/GenBank/DDBJ whole genome shotgun (WGS) entry which is preliminary data.</text>
</comment>
<dbReference type="Proteomes" id="UP001595721">
    <property type="component" value="Unassembled WGS sequence"/>
</dbReference>
<dbReference type="EMBL" id="JBHRXJ010000037">
    <property type="protein sequence ID" value="MFC3530534.1"/>
    <property type="molecule type" value="Genomic_DNA"/>
</dbReference>
<evidence type="ECO:0000313" key="1">
    <source>
        <dbReference type="EMBL" id="MFC3530534.1"/>
    </source>
</evidence>
<keyword evidence="2" id="KW-1185">Reference proteome</keyword>
<organism evidence="1 2">
    <name type="scientific">Paracoccus mangrovi</name>
    <dbReference type="NCBI Taxonomy" id="1715645"/>
    <lineage>
        <taxon>Bacteria</taxon>
        <taxon>Pseudomonadati</taxon>
        <taxon>Pseudomonadota</taxon>
        <taxon>Alphaproteobacteria</taxon>
        <taxon>Rhodobacterales</taxon>
        <taxon>Paracoccaceae</taxon>
        <taxon>Paracoccus</taxon>
    </lineage>
</organism>
<accession>A0ABV7RAR6</accession>
<protein>
    <recommendedName>
        <fullName evidence="3">Rhodanese domain-containing protein</fullName>
    </recommendedName>
</protein>
<proteinExistence type="predicted"/>
<evidence type="ECO:0000313" key="2">
    <source>
        <dbReference type="Proteomes" id="UP001595721"/>
    </source>
</evidence>
<reference evidence="2" key="1">
    <citation type="journal article" date="2019" name="Int. J. Syst. Evol. Microbiol.">
        <title>The Global Catalogue of Microorganisms (GCM) 10K type strain sequencing project: providing services to taxonomists for standard genome sequencing and annotation.</title>
        <authorList>
            <consortium name="The Broad Institute Genomics Platform"/>
            <consortium name="The Broad Institute Genome Sequencing Center for Infectious Disease"/>
            <person name="Wu L."/>
            <person name="Ma J."/>
        </authorList>
    </citation>
    <scope>NUCLEOTIDE SEQUENCE [LARGE SCALE GENOMIC DNA]</scope>
    <source>
        <strain evidence="2">KCTC 42899</strain>
    </source>
</reference>